<gene>
    <name evidence="8" type="ORF">ACFOVU_17025</name>
</gene>
<evidence type="ECO:0000313" key="9">
    <source>
        <dbReference type="Proteomes" id="UP001595847"/>
    </source>
</evidence>
<keyword evidence="2" id="KW-1003">Cell membrane</keyword>
<evidence type="ECO:0000256" key="1">
    <source>
        <dbReference type="ARBA" id="ARBA00004651"/>
    </source>
</evidence>
<evidence type="ECO:0000259" key="7">
    <source>
        <dbReference type="Pfam" id="PF12823"/>
    </source>
</evidence>
<dbReference type="EMBL" id="JBHSBH010000010">
    <property type="protein sequence ID" value="MFC3997639.1"/>
    <property type="molecule type" value="Genomic_DNA"/>
</dbReference>
<protein>
    <submittedName>
        <fullName evidence="8">DUF3817 domain-containing protein</fullName>
    </submittedName>
</protein>
<evidence type="ECO:0000256" key="6">
    <source>
        <dbReference type="SAM" id="Phobius"/>
    </source>
</evidence>
<keyword evidence="3 6" id="KW-0812">Transmembrane</keyword>
<evidence type="ECO:0000256" key="5">
    <source>
        <dbReference type="ARBA" id="ARBA00023136"/>
    </source>
</evidence>
<dbReference type="RefSeq" id="WP_378534741.1">
    <property type="nucleotide sequence ID" value="NZ_JBHSBH010000010.1"/>
</dbReference>
<name>A0ABV8FQI7_9ACTN</name>
<dbReference type="Pfam" id="PF12823">
    <property type="entry name" value="DUF3817"/>
    <property type="match status" value="1"/>
</dbReference>
<keyword evidence="4 6" id="KW-1133">Transmembrane helix</keyword>
<feature type="domain" description="DUF3817" evidence="7">
    <location>
        <begin position="2"/>
        <end position="56"/>
    </location>
</feature>
<evidence type="ECO:0000256" key="3">
    <source>
        <dbReference type="ARBA" id="ARBA00022692"/>
    </source>
</evidence>
<evidence type="ECO:0000313" key="8">
    <source>
        <dbReference type="EMBL" id="MFC3997639.1"/>
    </source>
</evidence>
<evidence type="ECO:0000256" key="2">
    <source>
        <dbReference type="ARBA" id="ARBA00022475"/>
    </source>
</evidence>
<reference evidence="9" key="1">
    <citation type="journal article" date="2019" name="Int. J. Syst. Evol. Microbiol.">
        <title>The Global Catalogue of Microorganisms (GCM) 10K type strain sequencing project: providing services to taxonomists for standard genome sequencing and annotation.</title>
        <authorList>
            <consortium name="The Broad Institute Genomics Platform"/>
            <consortium name="The Broad Institute Genome Sequencing Center for Infectious Disease"/>
            <person name="Wu L."/>
            <person name="Ma J."/>
        </authorList>
    </citation>
    <scope>NUCLEOTIDE SEQUENCE [LARGE SCALE GENOMIC DNA]</scope>
    <source>
        <strain evidence="9">TBRC 1826</strain>
    </source>
</reference>
<organism evidence="8 9">
    <name type="scientific">Nocardiopsis sediminis</name>
    <dbReference type="NCBI Taxonomy" id="1778267"/>
    <lineage>
        <taxon>Bacteria</taxon>
        <taxon>Bacillati</taxon>
        <taxon>Actinomycetota</taxon>
        <taxon>Actinomycetes</taxon>
        <taxon>Streptosporangiales</taxon>
        <taxon>Nocardiopsidaceae</taxon>
        <taxon>Nocardiopsis</taxon>
    </lineage>
</organism>
<feature type="transmembrane region" description="Helical" evidence="6">
    <location>
        <begin position="56"/>
        <end position="76"/>
    </location>
</feature>
<dbReference type="InterPro" id="IPR023845">
    <property type="entry name" value="DUF3817_TM"/>
</dbReference>
<evidence type="ECO:0000256" key="4">
    <source>
        <dbReference type="ARBA" id="ARBA00022989"/>
    </source>
</evidence>
<dbReference type="Proteomes" id="UP001595847">
    <property type="component" value="Unassembled WGS sequence"/>
</dbReference>
<keyword evidence="9" id="KW-1185">Reference proteome</keyword>
<proteinExistence type="predicted"/>
<accession>A0ABV8FQI7</accession>
<keyword evidence="5 6" id="KW-0472">Membrane</keyword>
<sequence>MRALRAAAAIEAASLVVLLANLLTVHAPAVSSLTGPIHGTAYLAVIATTLAAAPSRAARWCALIPGIGGLIALNLARR</sequence>
<comment type="caution">
    <text evidence="8">The sequence shown here is derived from an EMBL/GenBank/DDBJ whole genome shotgun (WGS) entry which is preliminary data.</text>
</comment>
<comment type="subcellular location">
    <subcellularLocation>
        <location evidence="1">Cell membrane</location>
        <topology evidence="1">Multi-pass membrane protein</topology>
    </subcellularLocation>
</comment>